<dbReference type="Proteomes" id="UP001146120">
    <property type="component" value="Unassembled WGS sequence"/>
</dbReference>
<gene>
    <name evidence="1" type="ORF">N0F65_004340</name>
</gene>
<reference evidence="1" key="1">
    <citation type="submission" date="2022-11" db="EMBL/GenBank/DDBJ databases">
        <authorList>
            <person name="Morgan W.R."/>
            <person name="Tartar A."/>
        </authorList>
    </citation>
    <scope>NUCLEOTIDE SEQUENCE</scope>
    <source>
        <strain evidence="1">ARSEF 373</strain>
    </source>
</reference>
<dbReference type="EMBL" id="DAKRPA010000243">
    <property type="protein sequence ID" value="DAZ94580.1"/>
    <property type="molecule type" value="Genomic_DNA"/>
</dbReference>
<dbReference type="Gene3D" id="3.30.530.20">
    <property type="match status" value="1"/>
</dbReference>
<sequence>MTERVRVAFPLPKGYFGQVKLSLEQQVEYRQQARACVDRGLCAEREWITQGRTVDPREWKLAKKKRDLLLYRKASAKLVLGDGQPAMQCTGTIEGTLEDLIFGSYDKSHEEMKQTTSFVDEAIIDCTVLHTLESATPDDPFHYTGFKWALNQFPGSFVLRDRDFLYMESMGITTDDNGERYGYHIMESIELPDNCPPFTSNNVVRGHISFVFIYRQTQSSLVEMFAQGAFDPNGEMVEFIALLGTMDVLAAVYKTVLCSEAKKLTIMALDKDYFQHKRHRRASHNATLVAKTSEATNKCHVCHKTPKANLLGVVRRSPKLRPCDLCGGRACSKCRMTKKILMGPRNRLKMSCCWNCIVHAKHMRVKPAEVNLVEPSQSSVDRVLACCTGCSSASGSVCSDTPSSAHSSDSHCGFAKVGSVELLEPDIKLGLAQEQSRSNSVDFDDDSMVPALPPSKLNGPAVNNPPMYRSAGAAGNHKHELYQRMLELRLAAEDTYYMTCLNEELMRR</sequence>
<evidence type="ECO:0008006" key="3">
    <source>
        <dbReference type="Google" id="ProtNLM"/>
    </source>
</evidence>
<dbReference type="AlphaFoldDB" id="A0AAV2YHW7"/>
<accession>A0AAV2YHW7</accession>
<reference evidence="1" key="2">
    <citation type="journal article" date="2023" name="Microbiol Resour">
        <title>Decontamination and Annotation of the Draft Genome Sequence of the Oomycete Lagenidium giganteum ARSEF 373.</title>
        <authorList>
            <person name="Morgan W.R."/>
            <person name="Tartar A."/>
        </authorList>
    </citation>
    <scope>NUCLEOTIDE SEQUENCE</scope>
    <source>
        <strain evidence="1">ARSEF 373</strain>
    </source>
</reference>
<dbReference type="InterPro" id="IPR052727">
    <property type="entry name" value="Rab4/Rab5_effector"/>
</dbReference>
<proteinExistence type="predicted"/>
<protein>
    <recommendedName>
        <fullName evidence="3">FYVE-type domain-containing protein</fullName>
    </recommendedName>
</protein>
<dbReference type="CDD" id="cd00065">
    <property type="entry name" value="FYVE_like_SF"/>
    <property type="match status" value="1"/>
</dbReference>
<evidence type="ECO:0000313" key="1">
    <source>
        <dbReference type="EMBL" id="DAZ94580.1"/>
    </source>
</evidence>
<evidence type="ECO:0000313" key="2">
    <source>
        <dbReference type="Proteomes" id="UP001146120"/>
    </source>
</evidence>
<dbReference type="PANTHER" id="PTHR13510:SF44">
    <property type="entry name" value="RABENOSYN-5"/>
    <property type="match status" value="1"/>
</dbReference>
<keyword evidence="2" id="KW-1185">Reference proteome</keyword>
<dbReference type="PANTHER" id="PTHR13510">
    <property type="entry name" value="FYVE-FINGER-CONTAINING RAB5 EFFECTOR PROTEIN RABENOSYN-5-RELATED"/>
    <property type="match status" value="1"/>
</dbReference>
<dbReference type="SUPFAM" id="SSF55961">
    <property type="entry name" value="Bet v1-like"/>
    <property type="match status" value="1"/>
</dbReference>
<comment type="caution">
    <text evidence="1">The sequence shown here is derived from an EMBL/GenBank/DDBJ whole genome shotgun (WGS) entry which is preliminary data.</text>
</comment>
<dbReference type="InterPro" id="IPR023393">
    <property type="entry name" value="START-like_dom_sf"/>
</dbReference>
<name>A0AAV2YHW7_9STRA</name>
<organism evidence="1 2">
    <name type="scientific">Lagenidium giganteum</name>
    <dbReference type="NCBI Taxonomy" id="4803"/>
    <lineage>
        <taxon>Eukaryota</taxon>
        <taxon>Sar</taxon>
        <taxon>Stramenopiles</taxon>
        <taxon>Oomycota</taxon>
        <taxon>Peronosporomycetes</taxon>
        <taxon>Pythiales</taxon>
        <taxon>Pythiaceae</taxon>
    </lineage>
</organism>